<dbReference type="RefSeq" id="WP_063681131.1">
    <property type="nucleotide sequence ID" value="NZ_LSEF01000093.1"/>
</dbReference>
<accession>A0A176YRR5</accession>
<keyword evidence="6" id="KW-1185">Reference proteome</keyword>
<evidence type="ECO:0000256" key="1">
    <source>
        <dbReference type="ARBA" id="ARBA00023015"/>
    </source>
</evidence>
<dbReference type="AlphaFoldDB" id="A0A176YRR5"/>
<evidence type="ECO:0000256" key="3">
    <source>
        <dbReference type="ARBA" id="ARBA00023163"/>
    </source>
</evidence>
<feature type="domain" description="HTH araC/xylS-type" evidence="4">
    <location>
        <begin position="220"/>
        <end position="321"/>
    </location>
</feature>
<dbReference type="EMBL" id="LSEF01000093">
    <property type="protein sequence ID" value="OAF10382.1"/>
    <property type="molecule type" value="Genomic_DNA"/>
</dbReference>
<protein>
    <submittedName>
        <fullName evidence="5">Transcriptional regulator</fullName>
    </submittedName>
</protein>
<name>A0A176YRR5_9BRAD</name>
<dbReference type="Pfam" id="PF14525">
    <property type="entry name" value="AraC_binding_2"/>
    <property type="match status" value="1"/>
</dbReference>
<dbReference type="PRINTS" id="PR00032">
    <property type="entry name" value="HTHARAC"/>
</dbReference>
<gene>
    <name evidence="5" type="ORF">AXW67_00905</name>
</gene>
<proteinExistence type="predicted"/>
<dbReference type="SMART" id="SM00342">
    <property type="entry name" value="HTH_ARAC"/>
    <property type="match status" value="1"/>
</dbReference>
<reference evidence="5 6" key="1">
    <citation type="submission" date="2016-02" db="EMBL/GenBank/DDBJ databases">
        <title>Draft genome sequence of the strain BR 10247T Bradyrhizobium neotropicale isolated from nodules of Centrolobium paraense.</title>
        <authorList>
            <person name="Simoes-Araujo J.L."/>
            <person name="Barauna A.C."/>
            <person name="Silva K."/>
            <person name="Zilli J.E."/>
        </authorList>
    </citation>
    <scope>NUCLEOTIDE SEQUENCE [LARGE SCALE GENOMIC DNA]</scope>
    <source>
        <strain evidence="5 6">BR 10247</strain>
    </source>
</reference>
<dbReference type="Pfam" id="PF12833">
    <property type="entry name" value="HTH_18"/>
    <property type="match status" value="1"/>
</dbReference>
<dbReference type="SUPFAM" id="SSF46689">
    <property type="entry name" value="Homeodomain-like"/>
    <property type="match status" value="1"/>
</dbReference>
<evidence type="ECO:0000259" key="4">
    <source>
        <dbReference type="PROSITE" id="PS01124"/>
    </source>
</evidence>
<evidence type="ECO:0000313" key="5">
    <source>
        <dbReference type="EMBL" id="OAF10382.1"/>
    </source>
</evidence>
<dbReference type="InterPro" id="IPR035418">
    <property type="entry name" value="AraC-bd_2"/>
</dbReference>
<dbReference type="PROSITE" id="PS01124">
    <property type="entry name" value="HTH_ARAC_FAMILY_2"/>
    <property type="match status" value="1"/>
</dbReference>
<keyword evidence="1" id="KW-0805">Transcription regulation</keyword>
<dbReference type="GO" id="GO:0043565">
    <property type="term" value="F:sequence-specific DNA binding"/>
    <property type="evidence" value="ECO:0007669"/>
    <property type="project" value="InterPro"/>
</dbReference>
<dbReference type="InterPro" id="IPR018060">
    <property type="entry name" value="HTH_AraC"/>
</dbReference>
<organism evidence="5 6">
    <name type="scientific">Bradyrhizobium neotropicale</name>
    <dbReference type="NCBI Taxonomy" id="1497615"/>
    <lineage>
        <taxon>Bacteria</taxon>
        <taxon>Pseudomonadati</taxon>
        <taxon>Pseudomonadota</taxon>
        <taxon>Alphaproteobacteria</taxon>
        <taxon>Hyphomicrobiales</taxon>
        <taxon>Nitrobacteraceae</taxon>
        <taxon>Bradyrhizobium</taxon>
    </lineage>
</organism>
<dbReference type="Gene3D" id="1.10.10.60">
    <property type="entry name" value="Homeodomain-like"/>
    <property type="match status" value="1"/>
</dbReference>
<dbReference type="InterPro" id="IPR050204">
    <property type="entry name" value="AraC_XylS_family_regulators"/>
</dbReference>
<dbReference type="PANTHER" id="PTHR46796:SF6">
    <property type="entry name" value="ARAC SUBFAMILY"/>
    <property type="match status" value="1"/>
</dbReference>
<dbReference type="PANTHER" id="PTHR46796">
    <property type="entry name" value="HTH-TYPE TRANSCRIPTIONAL ACTIVATOR RHAS-RELATED"/>
    <property type="match status" value="1"/>
</dbReference>
<comment type="caution">
    <text evidence="5">The sequence shown here is derived from an EMBL/GenBank/DDBJ whole genome shotgun (WGS) entry which is preliminary data.</text>
</comment>
<sequence>MSGKDDFSIFYVSTNEVPESERVPLLREFYCRGLAKAEVDANEGEPFAANFTALALPEAQLMTGGLFGARIIRTKQQVIDGNDSLALVVNRSGIIGISARGHDLRLHPGDAVLTSAEDVATLERFAPGGCFSLRVPRRALATKIVDIDDAVMRVMAADTTGLRLLVDYAIALMRGESLATPALRQLGVAHLHDLLALVLGATGEVRELAGRQGVKAARLRRTKHFIADNCGQPDLSVTTVAQELGVTPRYLQRLFEADGKTFSSFLIEQRLKRAHRMLRKPEFAERPVSSIAYDVGFGDLSYFNRCFRRAFGATPSDVRSGMAE</sequence>
<keyword evidence="3" id="KW-0804">Transcription</keyword>
<evidence type="ECO:0000256" key="2">
    <source>
        <dbReference type="ARBA" id="ARBA00023125"/>
    </source>
</evidence>
<dbReference type="InterPro" id="IPR009057">
    <property type="entry name" value="Homeodomain-like_sf"/>
</dbReference>
<dbReference type="GO" id="GO:0003700">
    <property type="term" value="F:DNA-binding transcription factor activity"/>
    <property type="evidence" value="ECO:0007669"/>
    <property type="project" value="InterPro"/>
</dbReference>
<evidence type="ECO:0000313" key="6">
    <source>
        <dbReference type="Proteomes" id="UP000077173"/>
    </source>
</evidence>
<keyword evidence="2" id="KW-0238">DNA-binding</keyword>
<dbReference type="PROSITE" id="PS00041">
    <property type="entry name" value="HTH_ARAC_FAMILY_1"/>
    <property type="match status" value="1"/>
</dbReference>
<dbReference type="InterPro" id="IPR020449">
    <property type="entry name" value="Tscrpt_reg_AraC-type_HTH"/>
</dbReference>
<dbReference type="InterPro" id="IPR018062">
    <property type="entry name" value="HTH_AraC-typ_CS"/>
</dbReference>
<dbReference type="Proteomes" id="UP000077173">
    <property type="component" value="Unassembled WGS sequence"/>
</dbReference>